<gene>
    <name evidence="1" type="primary">g11190</name>
    <name evidence="1" type="ORF">NpPPO83_00011190</name>
</gene>
<organism evidence="1 2">
    <name type="scientific">Neofusicoccum parvum</name>
    <dbReference type="NCBI Taxonomy" id="310453"/>
    <lineage>
        <taxon>Eukaryota</taxon>
        <taxon>Fungi</taxon>
        <taxon>Dikarya</taxon>
        <taxon>Ascomycota</taxon>
        <taxon>Pezizomycotina</taxon>
        <taxon>Dothideomycetes</taxon>
        <taxon>Dothideomycetes incertae sedis</taxon>
        <taxon>Botryosphaeriales</taxon>
        <taxon>Botryosphaeriaceae</taxon>
        <taxon>Neofusicoccum</taxon>
    </lineage>
</organism>
<comment type="caution">
    <text evidence="1">The sequence shown here is derived from an EMBL/GenBank/DDBJ whole genome shotgun (WGS) entry which is preliminary data.</text>
</comment>
<dbReference type="Proteomes" id="UP001165186">
    <property type="component" value="Unassembled WGS sequence"/>
</dbReference>
<accession>A0ACB5S344</accession>
<dbReference type="EMBL" id="BSXG01000035">
    <property type="protein sequence ID" value="GME27230.1"/>
    <property type="molecule type" value="Genomic_DNA"/>
</dbReference>
<name>A0ACB5S344_9PEZI</name>
<proteinExistence type="predicted"/>
<evidence type="ECO:0000313" key="1">
    <source>
        <dbReference type="EMBL" id="GME27230.1"/>
    </source>
</evidence>
<sequence length="136" mass="14394">MPPILHPRSRQTVSLFSATLLASFFVVGLPHVLPCPVNPRAAADSADNFGEDQMAARQVAAGDEPPVGTAATAAAGCNSEEIDEAFGRRRECPVPKPGGLVGQILGFEGQERVRRTVIVESVRAKRTGQTKEDGES</sequence>
<evidence type="ECO:0000313" key="2">
    <source>
        <dbReference type="Proteomes" id="UP001165186"/>
    </source>
</evidence>
<protein>
    <submittedName>
        <fullName evidence="1">Uncharacterized protein</fullName>
    </submittedName>
</protein>
<keyword evidence="2" id="KW-1185">Reference proteome</keyword>
<reference evidence="1" key="1">
    <citation type="submission" date="2024-09" db="EMBL/GenBank/DDBJ databases">
        <title>Draft Genome Sequences of Neofusicoccum parvum.</title>
        <authorList>
            <person name="Ashida A."/>
            <person name="Camagna M."/>
            <person name="Tanaka A."/>
            <person name="Takemoto D."/>
        </authorList>
    </citation>
    <scope>NUCLEOTIDE SEQUENCE</scope>
    <source>
        <strain evidence="1">PPO83</strain>
    </source>
</reference>